<accession>A0AAN7RP30</accession>
<dbReference type="Gene3D" id="1.10.530.10">
    <property type="match status" value="2"/>
</dbReference>
<evidence type="ECO:0000313" key="2">
    <source>
        <dbReference type="EMBL" id="KAK4804916.1"/>
    </source>
</evidence>
<dbReference type="Pfam" id="PF01464">
    <property type="entry name" value="SLT"/>
    <property type="match status" value="1"/>
</dbReference>
<comment type="caution">
    <text evidence="2">The sequence shown here is derived from an EMBL/GenBank/DDBJ whole genome shotgun (WGS) entry which is preliminary data.</text>
</comment>
<dbReference type="PANTHER" id="PTHR37179:SF1">
    <property type="entry name" value="TRANSGLYCOSYLASE"/>
    <property type="match status" value="1"/>
</dbReference>
<evidence type="ECO:0000313" key="3">
    <source>
        <dbReference type="Proteomes" id="UP001346149"/>
    </source>
</evidence>
<evidence type="ECO:0000259" key="1">
    <source>
        <dbReference type="Pfam" id="PF01464"/>
    </source>
</evidence>
<dbReference type="PANTHER" id="PTHR37179">
    <property type="entry name" value="TRANSGLYCOSYLASE"/>
    <property type="match status" value="1"/>
</dbReference>
<protein>
    <recommendedName>
        <fullName evidence="1">Transglycosylase SLT domain-containing protein</fullName>
    </recommendedName>
</protein>
<reference evidence="2 3" key="1">
    <citation type="journal article" date="2023" name="Hortic Res">
        <title>Pangenome of water caltrop reveals structural variations and asymmetric subgenome divergence after allopolyploidization.</title>
        <authorList>
            <person name="Zhang X."/>
            <person name="Chen Y."/>
            <person name="Wang L."/>
            <person name="Yuan Y."/>
            <person name="Fang M."/>
            <person name="Shi L."/>
            <person name="Lu R."/>
            <person name="Comes H.P."/>
            <person name="Ma Y."/>
            <person name="Chen Y."/>
            <person name="Huang G."/>
            <person name="Zhou Y."/>
            <person name="Zheng Z."/>
            <person name="Qiu Y."/>
        </authorList>
    </citation>
    <scope>NUCLEOTIDE SEQUENCE [LARGE SCALE GENOMIC DNA]</scope>
    <source>
        <strain evidence="2">F231</strain>
    </source>
</reference>
<proteinExistence type="predicted"/>
<sequence length="508" mass="57347">MVFSFKYRNDCTDKLDMEAMWMVPDVSTEWLDAGETREQNVHLSQDPDGQAYLTETEMRAVAEIIVQRHFASEIHPDMLCAIAELESDRQLFASRYNKKTKGTTLGIMQILPKTAEWLSNELGYRYYEVAGEPNLVYRPFVNVYFGAAYLKWLSNFEQKGRNEEFLVRAYRGGTKKAMHKSTLTYWRRYLAVRETFASGKFPNDGFLMSDASSPTILSPISSSPSPPPSYASEAPSVKVAGDSYVIWDYIISSEDMEYLRNHPEVAKEWGKSREKRGQVRFSKDADNKSYLSCVELRVLIQTGVDEIELNWVYAFQAILCAIAEVSSKRFLYGVPKRPGLMGINHALALWLYNELGYKAYKVVSDDDLCNPFAALYFGAAYMAWLSEYEGREKTPQFIVQAYFVGPQNVNAQETVALWVKFQEALSKYDGMKSTTGLNPRGDLAVRAATLKENCCRDQASSRARTPGRILLSRSSRLTPPPVGMWLILSASLTFSTAATGVRDPAKGS</sequence>
<dbReference type="Proteomes" id="UP001346149">
    <property type="component" value="Unassembled WGS sequence"/>
</dbReference>
<dbReference type="InterPro" id="IPR023346">
    <property type="entry name" value="Lysozyme-like_dom_sf"/>
</dbReference>
<keyword evidence="3" id="KW-1185">Reference proteome</keyword>
<dbReference type="InterPro" id="IPR008258">
    <property type="entry name" value="Transglycosylase_SLT_dom_1"/>
</dbReference>
<dbReference type="AlphaFoldDB" id="A0AAN7RP30"/>
<feature type="domain" description="Transglycosylase SLT" evidence="1">
    <location>
        <begin position="71"/>
        <end position="186"/>
    </location>
</feature>
<name>A0AAN7RP30_TRANT</name>
<dbReference type="SUPFAM" id="SSF53955">
    <property type="entry name" value="Lysozyme-like"/>
    <property type="match status" value="2"/>
</dbReference>
<gene>
    <name evidence="2" type="ORF">SAY86_004733</name>
</gene>
<dbReference type="EMBL" id="JAXQNO010000001">
    <property type="protein sequence ID" value="KAK4804916.1"/>
    <property type="molecule type" value="Genomic_DNA"/>
</dbReference>
<organism evidence="2 3">
    <name type="scientific">Trapa natans</name>
    <name type="common">Water chestnut</name>
    <dbReference type="NCBI Taxonomy" id="22666"/>
    <lineage>
        <taxon>Eukaryota</taxon>
        <taxon>Viridiplantae</taxon>
        <taxon>Streptophyta</taxon>
        <taxon>Embryophyta</taxon>
        <taxon>Tracheophyta</taxon>
        <taxon>Spermatophyta</taxon>
        <taxon>Magnoliopsida</taxon>
        <taxon>eudicotyledons</taxon>
        <taxon>Gunneridae</taxon>
        <taxon>Pentapetalae</taxon>
        <taxon>rosids</taxon>
        <taxon>malvids</taxon>
        <taxon>Myrtales</taxon>
        <taxon>Lythraceae</taxon>
        <taxon>Trapa</taxon>
    </lineage>
</organism>